<dbReference type="STRING" id="78915.A0A4P9XX86"/>
<dbReference type="PANTHER" id="PTHR28158">
    <property type="entry name" value="37S RIBOSOMAL PROTEIN S35, MITOCHONDRIAL"/>
    <property type="match status" value="1"/>
</dbReference>
<gene>
    <name evidence="1" type="ORF">THASP1DRAFT_27331</name>
</gene>
<reference evidence="2" key="1">
    <citation type="journal article" date="2018" name="Nat. Microbiol.">
        <title>Leveraging single-cell genomics to expand the fungal tree of life.</title>
        <authorList>
            <person name="Ahrendt S.R."/>
            <person name="Quandt C.A."/>
            <person name="Ciobanu D."/>
            <person name="Clum A."/>
            <person name="Salamov A."/>
            <person name="Andreopoulos B."/>
            <person name="Cheng J.F."/>
            <person name="Woyke T."/>
            <person name="Pelin A."/>
            <person name="Henrissat B."/>
            <person name="Reynolds N.K."/>
            <person name="Benny G.L."/>
            <person name="Smith M.E."/>
            <person name="James T.Y."/>
            <person name="Grigoriev I.V."/>
        </authorList>
    </citation>
    <scope>NUCLEOTIDE SEQUENCE [LARGE SCALE GENOMIC DNA]</scope>
    <source>
        <strain evidence="2">RSA 1356</strain>
    </source>
</reference>
<dbReference type="GO" id="GO:0003735">
    <property type="term" value="F:structural constituent of ribosome"/>
    <property type="evidence" value="ECO:0007669"/>
    <property type="project" value="TreeGrafter"/>
</dbReference>
<name>A0A4P9XX86_9FUNG</name>
<dbReference type="EMBL" id="KZ992433">
    <property type="protein sequence ID" value="RKP10907.1"/>
    <property type="molecule type" value="Genomic_DNA"/>
</dbReference>
<accession>A0A4P9XX86</accession>
<proteinExistence type="predicted"/>
<organism evidence="1 2">
    <name type="scientific">Thamnocephalis sphaerospora</name>
    <dbReference type="NCBI Taxonomy" id="78915"/>
    <lineage>
        <taxon>Eukaryota</taxon>
        <taxon>Fungi</taxon>
        <taxon>Fungi incertae sedis</taxon>
        <taxon>Zoopagomycota</taxon>
        <taxon>Zoopagomycotina</taxon>
        <taxon>Zoopagomycetes</taxon>
        <taxon>Zoopagales</taxon>
        <taxon>Sigmoideomycetaceae</taxon>
        <taxon>Thamnocephalis</taxon>
    </lineage>
</organism>
<dbReference type="PANTHER" id="PTHR28158:SF1">
    <property type="entry name" value="SMALL RIBOSOMAL SUBUNIT PROTEIN MS45"/>
    <property type="match status" value="1"/>
</dbReference>
<dbReference type="AlphaFoldDB" id="A0A4P9XX86"/>
<protein>
    <submittedName>
        <fullName evidence="1">Eukaryotic mitochondrial regulator protein-domain-containing protein</fullName>
    </submittedName>
</protein>
<dbReference type="InterPro" id="IPR021036">
    <property type="entry name" value="Ribosomal_mS45"/>
</dbReference>
<keyword evidence="2" id="KW-1185">Reference proteome</keyword>
<dbReference type="OrthoDB" id="10052321at2759"/>
<dbReference type="GO" id="GO:0005763">
    <property type="term" value="C:mitochondrial small ribosomal subunit"/>
    <property type="evidence" value="ECO:0007669"/>
    <property type="project" value="TreeGrafter"/>
</dbReference>
<evidence type="ECO:0000313" key="2">
    <source>
        <dbReference type="Proteomes" id="UP000271241"/>
    </source>
</evidence>
<evidence type="ECO:0000313" key="1">
    <source>
        <dbReference type="EMBL" id="RKP10907.1"/>
    </source>
</evidence>
<sequence length="254" mass="29082">MAAKRPVKRSLAWLAEEGEKFKNAVLGQTNYVGGRVPFPMNPTFRPNQPLKDATRREIYSRWKQDPKLWTPRQISASYGISIKRAEAIIKLKALEARMVGEGFVPQRNYVAGMEQMLAAQAKPVIRENLREVVPQIGKPRYVAIDEESTFDAEDAAKRLSRASYAEVREAIEQSDNVPLHPKQLDTNAPKERVSYKVLARNSRLGNKRWQFMVTDVNRKVALEDRSILVRDRSGILREATDAERLRRAHSMNWA</sequence>
<dbReference type="Proteomes" id="UP000271241">
    <property type="component" value="Unassembled WGS sequence"/>
</dbReference>
<dbReference type="Pfam" id="PF12298">
    <property type="entry name" value="Bot1p"/>
    <property type="match status" value="1"/>
</dbReference>
<dbReference type="GO" id="GO:0032543">
    <property type="term" value="P:mitochondrial translation"/>
    <property type="evidence" value="ECO:0007669"/>
    <property type="project" value="TreeGrafter"/>
</dbReference>